<evidence type="ECO:0000313" key="4">
    <source>
        <dbReference type="Ensembl" id="ENSELUP00000005072.1"/>
    </source>
</evidence>
<evidence type="ECO:0000313" key="5">
    <source>
        <dbReference type="Proteomes" id="UP000265140"/>
    </source>
</evidence>
<reference evidence="5" key="1">
    <citation type="journal article" date="2014" name="PLoS ONE">
        <title>The genome and linkage map of the northern pike (Esox lucius): conserved synteny revealed between the salmonid sister group and the Neoteleostei.</title>
        <authorList>
            <person name="Rondeau E.B."/>
            <person name="Minkley D.R."/>
            <person name="Leong J.S."/>
            <person name="Messmer A.M."/>
            <person name="Jantzen J.R."/>
            <person name="von Schalburg K.R."/>
            <person name="Lemon C."/>
            <person name="Bird N.H."/>
            <person name="Koop B.F."/>
        </authorList>
    </citation>
    <scope>NUCLEOTIDE SEQUENCE</scope>
</reference>
<dbReference type="Ensembl" id="ENSELUT00000011276.3">
    <property type="protein sequence ID" value="ENSELUP00000005072.1"/>
    <property type="gene ID" value="ENSELUG00000006050.3"/>
</dbReference>
<name>A0A3P8XKI5_ESOLU</name>
<keyword evidence="1" id="KW-0430">Lectin</keyword>
<dbReference type="GeneTree" id="ENSGT00510000047886"/>
<dbReference type="RefSeq" id="XP_010874393.1">
    <property type="nucleotide sequence ID" value="XM_010876091.3"/>
</dbReference>
<keyword evidence="3" id="KW-0732">Signal</keyword>
<dbReference type="GO" id="GO:0030246">
    <property type="term" value="F:carbohydrate binding"/>
    <property type="evidence" value="ECO:0007669"/>
    <property type="project" value="UniProtKB-KW"/>
</dbReference>
<dbReference type="KEGG" id="els:105014081"/>
<dbReference type="InterPro" id="IPR006624">
    <property type="entry name" value="Beta-propeller_rpt_TECPR"/>
</dbReference>
<evidence type="ECO:0008006" key="6">
    <source>
        <dbReference type="Google" id="ProtNLM"/>
    </source>
</evidence>
<dbReference type="OrthoDB" id="166585at2759"/>
<dbReference type="InParanoid" id="A0A3P8XKI5"/>
<dbReference type="Bgee" id="ENSELUG00000006144">
    <property type="expression patterns" value="Expressed in ovary and 3 other cell types or tissues"/>
</dbReference>
<dbReference type="Pfam" id="PF19193">
    <property type="entry name" value="Tectonin"/>
    <property type="match status" value="1"/>
</dbReference>
<dbReference type="Proteomes" id="UP000265140">
    <property type="component" value="Chromosome 13"/>
</dbReference>
<dbReference type="SMART" id="SM00706">
    <property type="entry name" value="TECPR"/>
    <property type="match status" value="6"/>
</dbReference>
<proteinExistence type="inferred from homology"/>
<keyword evidence="5" id="KW-1185">Reference proteome</keyword>
<organism evidence="4 5">
    <name type="scientific">Esox lucius</name>
    <name type="common">Northern pike</name>
    <dbReference type="NCBI Taxonomy" id="8010"/>
    <lineage>
        <taxon>Eukaryota</taxon>
        <taxon>Metazoa</taxon>
        <taxon>Chordata</taxon>
        <taxon>Craniata</taxon>
        <taxon>Vertebrata</taxon>
        <taxon>Euteleostomi</taxon>
        <taxon>Actinopterygii</taxon>
        <taxon>Neopterygii</taxon>
        <taxon>Teleostei</taxon>
        <taxon>Protacanthopterygii</taxon>
        <taxon>Esociformes</taxon>
        <taxon>Esocidae</taxon>
        <taxon>Esox</taxon>
    </lineage>
</organism>
<feature type="chain" id="PRO_5018301735" description="Fish-egg lectin" evidence="3">
    <location>
        <begin position="21"/>
        <end position="256"/>
    </location>
</feature>
<dbReference type="InterPro" id="IPR051513">
    <property type="entry name" value="Tectonin_beta-prop"/>
</dbReference>
<dbReference type="PANTHER" id="PTHR23250">
    <property type="entry name" value="DYSFERLIN-RELATED"/>
    <property type="match status" value="1"/>
</dbReference>
<protein>
    <recommendedName>
        <fullName evidence="6">Fish-egg lectin</fullName>
    </recommendedName>
</protein>
<reference evidence="4" key="2">
    <citation type="submission" date="2020-02" db="EMBL/GenBank/DDBJ databases">
        <title>Esox lucius (northern pike) genome, fEsoLuc1, primary haplotype.</title>
        <authorList>
            <person name="Myers G."/>
            <person name="Karagic N."/>
            <person name="Meyer A."/>
            <person name="Pippel M."/>
            <person name="Reichard M."/>
            <person name="Winkler S."/>
            <person name="Tracey A."/>
            <person name="Sims Y."/>
            <person name="Howe K."/>
            <person name="Rhie A."/>
            <person name="Formenti G."/>
            <person name="Durbin R."/>
            <person name="Fedrigo O."/>
            <person name="Jarvis E.D."/>
        </authorList>
    </citation>
    <scope>NUCLEOTIDE SEQUENCE [LARGE SCALE GENOMIC DNA]</scope>
</reference>
<reference evidence="4" key="3">
    <citation type="submission" date="2025-08" db="UniProtKB">
        <authorList>
            <consortium name="Ensembl"/>
        </authorList>
    </citation>
    <scope>IDENTIFICATION</scope>
</reference>
<feature type="signal peptide" evidence="3">
    <location>
        <begin position="1"/>
        <end position="20"/>
    </location>
</feature>
<dbReference type="AlphaFoldDB" id="A0A3P8XKI5"/>
<dbReference type="PANTHER" id="PTHR23250:SF3">
    <property type="entry name" value="FISH-EGG LECTIN-LIKE ISOFORM X1-RELATED"/>
    <property type="match status" value="1"/>
</dbReference>
<evidence type="ECO:0000256" key="2">
    <source>
        <dbReference type="ARBA" id="ARBA00038331"/>
    </source>
</evidence>
<accession>A0A3P8XKI5</accession>
<reference evidence="4" key="4">
    <citation type="submission" date="2025-09" db="UniProtKB">
        <authorList>
            <consortium name="Ensembl"/>
        </authorList>
    </citation>
    <scope>IDENTIFICATION</scope>
</reference>
<comment type="similarity">
    <text evidence="2">Belongs to the tectonin family.</text>
</comment>
<evidence type="ECO:0000256" key="3">
    <source>
        <dbReference type="SAM" id="SignalP"/>
    </source>
</evidence>
<dbReference type="FunCoup" id="A0A3P8XKI5">
    <property type="interactions" value="13"/>
</dbReference>
<dbReference type="GeneID" id="105014081"/>
<sequence>MTVTLLNLLVFSPLAGTYVAWDCQKVGKVKDLLQIDAGQGQVVATDKSQIPYSLRGSKWSRLPGTLKHVTVGPAGTWGVNKEDAIYKYVAGNWVLAQGFLKQVDAGGDQFIVGTNRQDKPYCLSSSATLGYKGPGSPLPWTELPGNVKYYSCGPFGCWAVNKQDAIFFMRLRPDCQNNGWSGVAGQLSMIEVATDGSVFGVNSAGDLYSRDGVTSDKPWGTGWSHIPMKMPMKHVSYDLGRLWVISKSGITFLCTL</sequence>
<evidence type="ECO:0000256" key="1">
    <source>
        <dbReference type="ARBA" id="ARBA00022734"/>
    </source>
</evidence>
<dbReference type="OMA" id="VWGVNTH"/>